<name>A0A239BRC4_9BURK</name>
<evidence type="ECO:0000313" key="2">
    <source>
        <dbReference type="EMBL" id="SNS10199.1"/>
    </source>
</evidence>
<dbReference type="AlphaFoldDB" id="A0A239BRC4"/>
<accession>A0A239BRC4</accession>
<dbReference type="Proteomes" id="UP000198284">
    <property type="component" value="Unassembled WGS sequence"/>
</dbReference>
<dbReference type="EMBL" id="FZOT01000001">
    <property type="protein sequence ID" value="SNS10199.1"/>
    <property type="molecule type" value="Genomic_DNA"/>
</dbReference>
<feature type="region of interest" description="Disordered" evidence="1">
    <location>
        <begin position="163"/>
        <end position="183"/>
    </location>
</feature>
<keyword evidence="3" id="KW-1185">Reference proteome</keyword>
<gene>
    <name evidence="2" type="ORF">SAMN06265795_10125</name>
</gene>
<proteinExistence type="predicted"/>
<organism evidence="2 3">
    <name type="scientific">Noviherbaspirillum humi</name>
    <dbReference type="NCBI Taxonomy" id="1688639"/>
    <lineage>
        <taxon>Bacteria</taxon>
        <taxon>Pseudomonadati</taxon>
        <taxon>Pseudomonadota</taxon>
        <taxon>Betaproteobacteria</taxon>
        <taxon>Burkholderiales</taxon>
        <taxon>Oxalobacteraceae</taxon>
        <taxon>Noviherbaspirillum</taxon>
    </lineage>
</organism>
<evidence type="ECO:0000256" key="1">
    <source>
        <dbReference type="SAM" id="MobiDB-lite"/>
    </source>
</evidence>
<evidence type="ECO:0000313" key="3">
    <source>
        <dbReference type="Proteomes" id="UP000198284"/>
    </source>
</evidence>
<protein>
    <submittedName>
        <fullName evidence="2">Uncharacterized protein</fullName>
    </submittedName>
</protein>
<sequence>MPDHFDLLHLILLALVLVAGVAAAVPGLQARRRAVREQAGNDAVRDAIIEYFRRSGVTVAAACMRLPGSSRLTAVIESEPMKRFRLSHIIEMTLRDHVRKTCGLELDKVYWRFPIKEATQATHASEAEGKEPNGDDYINEGLEHYKYIPKMEATELSWEHFEQATATVQPAKPEGGPADDAQK</sequence>
<reference evidence="2 3" key="1">
    <citation type="submission" date="2017-06" db="EMBL/GenBank/DDBJ databases">
        <authorList>
            <person name="Kim H.J."/>
            <person name="Triplett B.A."/>
        </authorList>
    </citation>
    <scope>NUCLEOTIDE SEQUENCE [LARGE SCALE GENOMIC DNA]</scope>
    <source>
        <strain evidence="2 3">U15</strain>
    </source>
</reference>